<dbReference type="EMBL" id="BMAT01006755">
    <property type="protein sequence ID" value="GFS19236.1"/>
    <property type="molecule type" value="Genomic_DNA"/>
</dbReference>
<comment type="caution">
    <text evidence="2">The sequence shown here is derived from an EMBL/GenBank/DDBJ whole genome shotgun (WGS) entry which is preliminary data.</text>
</comment>
<keyword evidence="3" id="KW-1185">Reference proteome</keyword>
<protein>
    <submittedName>
        <fullName evidence="2">Uncharacterized protein</fullName>
    </submittedName>
</protein>
<accession>A0AAV4JF86</accession>
<feature type="compositionally biased region" description="Pro residues" evidence="1">
    <location>
        <begin position="32"/>
        <end position="69"/>
    </location>
</feature>
<dbReference type="Proteomes" id="UP000762676">
    <property type="component" value="Unassembled WGS sequence"/>
</dbReference>
<evidence type="ECO:0000313" key="2">
    <source>
        <dbReference type="EMBL" id="GFS19236.1"/>
    </source>
</evidence>
<feature type="compositionally biased region" description="Pro residues" evidence="1">
    <location>
        <begin position="1"/>
        <end position="15"/>
    </location>
</feature>
<sequence length="172" mass="17832">MTTLPPPTETPPRPVADPVMSAATPPLQSSSPPSPVALPPLPSVSSPPGPAPPPLQPANAAPRPPPAPSTSPEAAKLDAVVPLLRLSSMLGITRCENFVQLMKQNKTIEDNGFREFSSLLAAAGVIDSQSQSHSITSSATSKSLDDLFVPTQLPKNKAGTSLKKEHLVVNGI</sequence>
<feature type="region of interest" description="Disordered" evidence="1">
    <location>
        <begin position="1"/>
        <end position="74"/>
    </location>
</feature>
<proteinExistence type="predicted"/>
<feature type="compositionally biased region" description="Low complexity" evidence="1">
    <location>
        <begin position="21"/>
        <end position="31"/>
    </location>
</feature>
<evidence type="ECO:0000313" key="3">
    <source>
        <dbReference type="Proteomes" id="UP000762676"/>
    </source>
</evidence>
<name>A0AAV4JF86_9GAST</name>
<dbReference type="AlphaFoldDB" id="A0AAV4JF86"/>
<gene>
    <name evidence="2" type="ORF">ElyMa_003283600</name>
</gene>
<reference evidence="2 3" key="1">
    <citation type="journal article" date="2021" name="Elife">
        <title>Chloroplast acquisition without the gene transfer in kleptoplastic sea slugs, Plakobranchus ocellatus.</title>
        <authorList>
            <person name="Maeda T."/>
            <person name="Takahashi S."/>
            <person name="Yoshida T."/>
            <person name="Shimamura S."/>
            <person name="Takaki Y."/>
            <person name="Nagai Y."/>
            <person name="Toyoda A."/>
            <person name="Suzuki Y."/>
            <person name="Arimoto A."/>
            <person name="Ishii H."/>
            <person name="Satoh N."/>
            <person name="Nishiyama T."/>
            <person name="Hasebe M."/>
            <person name="Maruyama T."/>
            <person name="Minagawa J."/>
            <person name="Obokata J."/>
            <person name="Shigenobu S."/>
        </authorList>
    </citation>
    <scope>NUCLEOTIDE SEQUENCE [LARGE SCALE GENOMIC DNA]</scope>
</reference>
<organism evidence="2 3">
    <name type="scientific">Elysia marginata</name>
    <dbReference type="NCBI Taxonomy" id="1093978"/>
    <lineage>
        <taxon>Eukaryota</taxon>
        <taxon>Metazoa</taxon>
        <taxon>Spiralia</taxon>
        <taxon>Lophotrochozoa</taxon>
        <taxon>Mollusca</taxon>
        <taxon>Gastropoda</taxon>
        <taxon>Heterobranchia</taxon>
        <taxon>Euthyneura</taxon>
        <taxon>Panpulmonata</taxon>
        <taxon>Sacoglossa</taxon>
        <taxon>Placobranchoidea</taxon>
        <taxon>Plakobranchidae</taxon>
        <taxon>Elysia</taxon>
    </lineage>
</organism>
<evidence type="ECO:0000256" key="1">
    <source>
        <dbReference type="SAM" id="MobiDB-lite"/>
    </source>
</evidence>